<dbReference type="InterPro" id="IPR050109">
    <property type="entry name" value="HTH-type_TetR-like_transc_reg"/>
</dbReference>
<dbReference type="PANTHER" id="PTHR30055:SF148">
    <property type="entry name" value="TETR-FAMILY TRANSCRIPTIONAL REGULATOR"/>
    <property type="match status" value="1"/>
</dbReference>
<dbReference type="Pfam" id="PF00440">
    <property type="entry name" value="TetR_N"/>
    <property type="match status" value="1"/>
</dbReference>
<dbReference type="Gene3D" id="1.10.10.60">
    <property type="entry name" value="Homeodomain-like"/>
    <property type="match status" value="1"/>
</dbReference>
<keyword evidence="1" id="KW-0805">Transcription regulation</keyword>
<evidence type="ECO:0000256" key="4">
    <source>
        <dbReference type="PROSITE-ProRule" id="PRU00335"/>
    </source>
</evidence>
<protein>
    <submittedName>
        <fullName evidence="6">Transcriptional regulator, TetR family</fullName>
    </submittedName>
</protein>
<evidence type="ECO:0000256" key="3">
    <source>
        <dbReference type="ARBA" id="ARBA00023163"/>
    </source>
</evidence>
<gene>
    <name evidence="6" type="ORF">SAMN05443575_3415</name>
</gene>
<dbReference type="GO" id="GO:0003700">
    <property type="term" value="F:DNA-binding transcription factor activity"/>
    <property type="evidence" value="ECO:0007669"/>
    <property type="project" value="TreeGrafter"/>
</dbReference>
<proteinExistence type="predicted"/>
<dbReference type="InterPro" id="IPR009057">
    <property type="entry name" value="Homeodomain-like_sf"/>
</dbReference>
<dbReference type="SUPFAM" id="SSF46689">
    <property type="entry name" value="Homeodomain-like"/>
    <property type="match status" value="1"/>
</dbReference>
<sequence>MPDAPAPRGRPADPTLDATVRDAAAAELAERGWHGMSVERLAARAGVARTTVYRRYGSLHGVLLLMMGDIYADVPVPDTGSVRDDLVALMLDVVRAWRDPARVDYLAALAAAQRSDADLAAAYDAQFRTRRRATIVMVHRGVERGELPAGCDGELLLDLLSGVVAQRVVLNGAVLPDSFAAEVVDAVLGGFR</sequence>
<dbReference type="AlphaFoldDB" id="A0A1M5R157"/>
<dbReference type="OrthoDB" id="9796019at2"/>
<dbReference type="InterPro" id="IPR001647">
    <property type="entry name" value="HTH_TetR"/>
</dbReference>
<evidence type="ECO:0000256" key="1">
    <source>
        <dbReference type="ARBA" id="ARBA00023015"/>
    </source>
</evidence>
<dbReference type="Pfam" id="PF16859">
    <property type="entry name" value="TetR_C_11"/>
    <property type="match status" value="1"/>
</dbReference>
<keyword evidence="3" id="KW-0804">Transcription</keyword>
<evidence type="ECO:0000256" key="2">
    <source>
        <dbReference type="ARBA" id="ARBA00023125"/>
    </source>
</evidence>
<reference evidence="6 7" key="1">
    <citation type="submission" date="2016-11" db="EMBL/GenBank/DDBJ databases">
        <authorList>
            <person name="Jaros S."/>
            <person name="Januszkiewicz K."/>
            <person name="Wedrychowicz H."/>
        </authorList>
    </citation>
    <scope>NUCLEOTIDE SEQUENCE [LARGE SCALE GENOMIC DNA]</scope>
    <source>
        <strain evidence="6 7">DSM 45627</strain>
    </source>
</reference>
<dbReference type="PROSITE" id="PS50977">
    <property type="entry name" value="HTH_TETR_2"/>
    <property type="match status" value="1"/>
</dbReference>
<feature type="domain" description="HTH tetR-type" evidence="5">
    <location>
        <begin position="14"/>
        <end position="74"/>
    </location>
</feature>
<name>A0A1M5R157_9ACTN</name>
<evidence type="ECO:0000313" key="7">
    <source>
        <dbReference type="Proteomes" id="UP000186132"/>
    </source>
</evidence>
<dbReference type="Gene3D" id="1.10.357.10">
    <property type="entry name" value="Tetracycline Repressor, domain 2"/>
    <property type="match status" value="1"/>
</dbReference>
<dbReference type="SUPFAM" id="SSF48498">
    <property type="entry name" value="Tetracyclin repressor-like, C-terminal domain"/>
    <property type="match status" value="1"/>
</dbReference>
<dbReference type="GO" id="GO:0000976">
    <property type="term" value="F:transcription cis-regulatory region binding"/>
    <property type="evidence" value="ECO:0007669"/>
    <property type="project" value="TreeGrafter"/>
</dbReference>
<evidence type="ECO:0000313" key="6">
    <source>
        <dbReference type="EMBL" id="SHH20092.1"/>
    </source>
</evidence>
<dbReference type="InterPro" id="IPR036271">
    <property type="entry name" value="Tet_transcr_reg_TetR-rel_C_sf"/>
</dbReference>
<dbReference type="STRING" id="1206085.SAMN05443575_3415"/>
<dbReference type="EMBL" id="FQVU01000005">
    <property type="protein sequence ID" value="SHH20092.1"/>
    <property type="molecule type" value="Genomic_DNA"/>
</dbReference>
<accession>A0A1M5R157</accession>
<dbReference type="Proteomes" id="UP000186132">
    <property type="component" value="Unassembled WGS sequence"/>
</dbReference>
<dbReference type="PANTHER" id="PTHR30055">
    <property type="entry name" value="HTH-TYPE TRANSCRIPTIONAL REGULATOR RUTR"/>
    <property type="match status" value="1"/>
</dbReference>
<dbReference type="RefSeq" id="WP_073391630.1">
    <property type="nucleotide sequence ID" value="NZ_FQVU01000005.1"/>
</dbReference>
<keyword evidence="2 4" id="KW-0238">DNA-binding</keyword>
<keyword evidence="7" id="KW-1185">Reference proteome</keyword>
<dbReference type="InterPro" id="IPR011075">
    <property type="entry name" value="TetR_C"/>
</dbReference>
<organism evidence="6 7">
    <name type="scientific">Jatrophihabitans endophyticus</name>
    <dbReference type="NCBI Taxonomy" id="1206085"/>
    <lineage>
        <taxon>Bacteria</taxon>
        <taxon>Bacillati</taxon>
        <taxon>Actinomycetota</taxon>
        <taxon>Actinomycetes</taxon>
        <taxon>Jatrophihabitantales</taxon>
        <taxon>Jatrophihabitantaceae</taxon>
        <taxon>Jatrophihabitans</taxon>
    </lineage>
</organism>
<evidence type="ECO:0000259" key="5">
    <source>
        <dbReference type="PROSITE" id="PS50977"/>
    </source>
</evidence>
<feature type="DNA-binding region" description="H-T-H motif" evidence="4">
    <location>
        <begin position="37"/>
        <end position="56"/>
    </location>
</feature>